<proteinExistence type="predicted"/>
<dbReference type="PANTHER" id="PTHR42085">
    <property type="entry name" value="F-BOX DOMAIN-CONTAINING PROTEIN"/>
    <property type="match status" value="1"/>
</dbReference>
<protein>
    <submittedName>
        <fullName evidence="3">Uncharacterized protein</fullName>
    </submittedName>
</protein>
<comment type="caution">
    <text evidence="3">The sequence shown here is derived from an EMBL/GenBank/DDBJ whole genome shotgun (WGS) entry which is preliminary data.</text>
</comment>
<keyword evidence="1" id="KW-0175">Coiled coil</keyword>
<evidence type="ECO:0000313" key="4">
    <source>
        <dbReference type="Proteomes" id="UP000295083"/>
    </source>
</evidence>
<evidence type="ECO:0000256" key="2">
    <source>
        <dbReference type="SAM" id="MobiDB-lite"/>
    </source>
</evidence>
<dbReference type="EMBL" id="QAPG01000010">
    <property type="protein sequence ID" value="TDZ39445.1"/>
    <property type="molecule type" value="Genomic_DNA"/>
</dbReference>
<reference evidence="3 4" key="1">
    <citation type="submission" date="2018-11" db="EMBL/GenBank/DDBJ databases">
        <title>Genome sequence and assembly of Colletotrichum spinosum.</title>
        <authorList>
            <person name="Gan P."/>
            <person name="Shirasu K."/>
        </authorList>
    </citation>
    <scope>NUCLEOTIDE SEQUENCE [LARGE SCALE GENOMIC DNA]</scope>
    <source>
        <strain evidence="3 4">CBS 515.97</strain>
    </source>
</reference>
<dbReference type="PANTHER" id="PTHR42085:SF2">
    <property type="entry name" value="F-BOX DOMAIN-CONTAINING PROTEIN"/>
    <property type="match status" value="1"/>
</dbReference>
<name>A0A4R8QTP4_9PEZI</name>
<evidence type="ECO:0000313" key="3">
    <source>
        <dbReference type="EMBL" id="TDZ39445.1"/>
    </source>
</evidence>
<organism evidence="3 4">
    <name type="scientific">Colletotrichum spinosum</name>
    <dbReference type="NCBI Taxonomy" id="1347390"/>
    <lineage>
        <taxon>Eukaryota</taxon>
        <taxon>Fungi</taxon>
        <taxon>Dikarya</taxon>
        <taxon>Ascomycota</taxon>
        <taxon>Pezizomycotina</taxon>
        <taxon>Sordariomycetes</taxon>
        <taxon>Hypocreomycetidae</taxon>
        <taxon>Glomerellales</taxon>
        <taxon>Glomerellaceae</taxon>
        <taxon>Colletotrichum</taxon>
        <taxon>Colletotrichum orbiculare species complex</taxon>
    </lineage>
</organism>
<accession>A0A4R8QTP4</accession>
<dbReference type="Proteomes" id="UP000295083">
    <property type="component" value="Unassembled WGS sequence"/>
</dbReference>
<feature type="region of interest" description="Disordered" evidence="2">
    <location>
        <begin position="479"/>
        <end position="543"/>
    </location>
</feature>
<feature type="compositionally biased region" description="Acidic residues" evidence="2">
    <location>
        <begin position="479"/>
        <end position="492"/>
    </location>
</feature>
<dbReference type="InterPro" id="IPR038883">
    <property type="entry name" value="AN11006-like"/>
</dbReference>
<gene>
    <name evidence="3" type="ORF">C8035_v003270</name>
</gene>
<feature type="coiled-coil region" evidence="1">
    <location>
        <begin position="436"/>
        <end position="467"/>
    </location>
</feature>
<sequence length="543" mass="63122">MATTATTTTTAMPDDDITANMHNLTISIALPPNQYHSSAKTLLGMPLELREKIYRHALVTPPKHSLSHLATCPFRQNHTKTSIEPAAGMVLKPRIDLSEDKMLPWWDASECCCAKRTGLNLLCASRQVHEESKRIFWAENLFCFQSEDEFVVCVGEKLRPRYRRLLRRVYIASPDPWKTCVRSAWNAFDGGYVMDRAIPRWCQFWGVLNQCSRLRYLAVRPEVVRRDAAHVANLRKHMPHLRVLELTFVAGWKDAENGRWERDWGNFRACGGVQRETVFARAEMRVDLAGPFDASACKEVYRTFTTNFCVYVERIVRERFLGLRDGEDVDLHHGKVLEGLNDERTDYEVELPTGKTAWIRFMAVPQSKRTRLALVKVRAVRDYELRKSGRPTEAEGRAVEVGKQRRIEKRERDDERDRSRCEAVLVKKRLRDEMRAGEERKKKDDAREAVKKAMEETKETRKSARKKIQEEEVFEVEEYAEAEVEAEVEPVEEAQASDRPKTPKKPKISRKRRGLPKGKRNEELQEFLAQASWGDEWHHDEEW</sequence>
<feature type="region of interest" description="Disordered" evidence="2">
    <location>
        <begin position="388"/>
        <end position="414"/>
    </location>
</feature>
<feature type="compositionally biased region" description="Basic residues" evidence="2">
    <location>
        <begin position="502"/>
        <end position="518"/>
    </location>
</feature>
<feature type="region of interest" description="Disordered" evidence="2">
    <location>
        <begin position="436"/>
        <end position="467"/>
    </location>
</feature>
<keyword evidence="4" id="KW-1185">Reference proteome</keyword>
<dbReference type="AlphaFoldDB" id="A0A4R8QTP4"/>
<evidence type="ECO:0000256" key="1">
    <source>
        <dbReference type="SAM" id="Coils"/>
    </source>
</evidence>